<organism evidence="2 3">
    <name type="scientific">Massariosphaeria phaeospora</name>
    <dbReference type="NCBI Taxonomy" id="100035"/>
    <lineage>
        <taxon>Eukaryota</taxon>
        <taxon>Fungi</taxon>
        <taxon>Dikarya</taxon>
        <taxon>Ascomycota</taxon>
        <taxon>Pezizomycotina</taxon>
        <taxon>Dothideomycetes</taxon>
        <taxon>Pleosporomycetidae</taxon>
        <taxon>Pleosporales</taxon>
        <taxon>Pleosporales incertae sedis</taxon>
        <taxon>Massariosphaeria</taxon>
    </lineage>
</organism>
<accession>A0A7C8MIZ7</accession>
<evidence type="ECO:0000313" key="3">
    <source>
        <dbReference type="Proteomes" id="UP000481861"/>
    </source>
</evidence>
<proteinExistence type="predicted"/>
<gene>
    <name evidence="2" type="ORF">BDV95DRAFT_495898</name>
</gene>
<evidence type="ECO:0000313" key="2">
    <source>
        <dbReference type="EMBL" id="KAF2870464.1"/>
    </source>
</evidence>
<feature type="region of interest" description="Disordered" evidence="1">
    <location>
        <begin position="381"/>
        <end position="410"/>
    </location>
</feature>
<keyword evidence="3" id="KW-1185">Reference proteome</keyword>
<reference evidence="2 3" key="1">
    <citation type="submission" date="2020-01" db="EMBL/GenBank/DDBJ databases">
        <authorList>
            <consortium name="DOE Joint Genome Institute"/>
            <person name="Haridas S."/>
            <person name="Albert R."/>
            <person name="Binder M."/>
            <person name="Bloem J."/>
            <person name="Labutti K."/>
            <person name="Salamov A."/>
            <person name="Andreopoulos B."/>
            <person name="Baker S.E."/>
            <person name="Barry K."/>
            <person name="Bills G."/>
            <person name="Bluhm B.H."/>
            <person name="Cannon C."/>
            <person name="Castanera R."/>
            <person name="Culley D.E."/>
            <person name="Daum C."/>
            <person name="Ezra D."/>
            <person name="Gonzalez J.B."/>
            <person name="Henrissat B."/>
            <person name="Kuo A."/>
            <person name="Liang C."/>
            <person name="Lipzen A."/>
            <person name="Lutzoni F."/>
            <person name="Magnuson J."/>
            <person name="Mondo S."/>
            <person name="Nolan M."/>
            <person name="Ohm R."/>
            <person name="Pangilinan J."/>
            <person name="Park H.-J.H."/>
            <person name="Ramirez L."/>
            <person name="Alfaro M."/>
            <person name="Sun H."/>
            <person name="Tritt A."/>
            <person name="Yoshinaga Y."/>
            <person name="Zwiers L.-H.L."/>
            <person name="Turgeon B.G."/>
            <person name="Goodwin S.B."/>
            <person name="Spatafora J.W."/>
            <person name="Crous P.W."/>
            <person name="Grigoriev I.V."/>
        </authorList>
    </citation>
    <scope>NUCLEOTIDE SEQUENCE [LARGE SCALE GENOMIC DNA]</scope>
    <source>
        <strain evidence="2 3">CBS 611.86</strain>
    </source>
</reference>
<evidence type="ECO:0000256" key="1">
    <source>
        <dbReference type="SAM" id="MobiDB-lite"/>
    </source>
</evidence>
<feature type="compositionally biased region" description="Acidic residues" evidence="1">
    <location>
        <begin position="382"/>
        <end position="394"/>
    </location>
</feature>
<comment type="caution">
    <text evidence="2">The sequence shown here is derived from an EMBL/GenBank/DDBJ whole genome shotgun (WGS) entry which is preliminary data.</text>
</comment>
<name>A0A7C8MIZ7_9PLEO</name>
<dbReference type="OrthoDB" id="3440338at2759"/>
<dbReference type="AlphaFoldDB" id="A0A7C8MIZ7"/>
<dbReference type="EMBL" id="JAADJZ010000013">
    <property type="protein sequence ID" value="KAF2870464.1"/>
    <property type="molecule type" value="Genomic_DNA"/>
</dbReference>
<protein>
    <submittedName>
        <fullName evidence="2">Uncharacterized protein</fullName>
    </submittedName>
</protein>
<feature type="region of interest" description="Disordered" evidence="1">
    <location>
        <begin position="1"/>
        <end position="35"/>
    </location>
</feature>
<dbReference type="Proteomes" id="UP000481861">
    <property type="component" value="Unassembled WGS sequence"/>
</dbReference>
<feature type="compositionally biased region" description="Polar residues" evidence="1">
    <location>
        <begin position="22"/>
        <end position="34"/>
    </location>
</feature>
<sequence>MVRTRRQAYNYRNDGDEDGRSKLTSGSASASQRPETLIARRQRWAAHLRAQNYQSVIMEVLQEELPKYTSSSTIGLTPLPHILRECILILSSAPSVFTAAVEGALARQLHIDAILQAESVAIHQRAHSQPSIYIHLLADEHGVAPSANQYMIIRETVMEYLSNDDHEVAWLIDNITPPSVSRSSTAQGHRKYLWTTHRSPQHVRSLQHFCAGILSRYLETPASERETPFAYPPGECGYSISAPLRLAQHRRHQSSNYIMNLTEDICAYLYSANRLPRRFTMHQFIIYLIFRPSQVAIAEIFCSGLLQVWIENGGGFNAYPAGRSVASAGRVGVRQWRDFQRSARVDSRLAANLGVQREILRLKALDLAGDTDAEEAWREALESESESEGDDVTDLDWLPGDGDEHNYECV</sequence>